<dbReference type="RefSeq" id="WP_162364490.1">
    <property type="nucleotide sequence ID" value="NZ_WUBS01000002.1"/>
</dbReference>
<proteinExistence type="predicted"/>
<dbReference type="Gene3D" id="3.40.50.10490">
    <property type="entry name" value="Glucose-6-phosphate isomerase like protein, domain 1"/>
    <property type="match status" value="2"/>
</dbReference>
<dbReference type="GO" id="GO:1901135">
    <property type="term" value="P:carbohydrate derivative metabolic process"/>
    <property type="evidence" value="ECO:0007669"/>
    <property type="project" value="InterPro"/>
</dbReference>
<reference evidence="1 2" key="1">
    <citation type="submission" date="2019-12" db="EMBL/GenBank/DDBJ databases">
        <authorList>
            <person name="Lee S.D."/>
        </authorList>
    </citation>
    <scope>NUCLEOTIDE SEQUENCE [LARGE SCALE GENOMIC DNA]</scope>
    <source>
        <strain evidence="1 2">SAP-6</strain>
    </source>
</reference>
<dbReference type="EMBL" id="WUBS01000002">
    <property type="protein sequence ID" value="NDL61810.1"/>
    <property type="molecule type" value="Genomic_DNA"/>
</dbReference>
<dbReference type="GO" id="GO:0097367">
    <property type="term" value="F:carbohydrate derivative binding"/>
    <property type="evidence" value="ECO:0007669"/>
    <property type="project" value="InterPro"/>
</dbReference>
<dbReference type="AlphaFoldDB" id="A0A845SAM5"/>
<dbReference type="SUPFAM" id="SSF53697">
    <property type="entry name" value="SIS domain"/>
    <property type="match status" value="1"/>
</dbReference>
<organism evidence="1 2">
    <name type="scientific">Acerihabitans arboris</name>
    <dbReference type="NCBI Taxonomy" id="2691583"/>
    <lineage>
        <taxon>Bacteria</taxon>
        <taxon>Pseudomonadati</taxon>
        <taxon>Pseudomonadota</taxon>
        <taxon>Gammaproteobacteria</taxon>
        <taxon>Enterobacterales</taxon>
        <taxon>Pectobacteriaceae</taxon>
        <taxon>Acerihabitans</taxon>
    </lineage>
</organism>
<dbReference type="Proteomes" id="UP000461443">
    <property type="component" value="Unassembled WGS sequence"/>
</dbReference>
<evidence type="ECO:0000313" key="2">
    <source>
        <dbReference type="Proteomes" id="UP000461443"/>
    </source>
</evidence>
<dbReference type="InterPro" id="IPR046348">
    <property type="entry name" value="SIS_dom_sf"/>
</dbReference>
<gene>
    <name evidence="1" type="ORF">GRH90_03410</name>
</gene>
<sequence>MLQPQEILIPFAAGIDAQPDAVATTCTATLRWLDTLDIEALRHARLLFIGIGASHALLATTVDTLRGAGVYALRSDGDDLPPACPVLADWYICVSQSGRSPEVVQAARHQPDPRRRLSIVNQPDSPLERECGVALCLGGLVDSGMSSVALMATALALGMLGDYITGDHRLADWRQLPQRLVALRAAAQPVVARFAEQSAGIGCVDFAARASSLTAAEQGALFLREGPKVPAMASGTRNYLHGMTDSVGNTAHVIIGGAREALLARQLTEFNVPILLVTDEKDVVIPGVEILYIPPLAAGPRVLLEILVMELLALSLAGVWGGDIDAGVVKRLDTKLDQQGAPAGNGPL</sequence>
<accession>A0A845SAM5</accession>
<evidence type="ECO:0000313" key="1">
    <source>
        <dbReference type="EMBL" id="NDL61810.1"/>
    </source>
</evidence>
<comment type="caution">
    <text evidence="1">The sequence shown here is derived from an EMBL/GenBank/DDBJ whole genome shotgun (WGS) entry which is preliminary data.</text>
</comment>
<name>A0A845SAM5_9GAMM</name>
<evidence type="ECO:0008006" key="3">
    <source>
        <dbReference type="Google" id="ProtNLM"/>
    </source>
</evidence>
<reference evidence="1 2" key="2">
    <citation type="submission" date="2020-02" db="EMBL/GenBank/DDBJ databases">
        <title>The new genus of Enterobacteriales.</title>
        <authorList>
            <person name="Kim I.S."/>
        </authorList>
    </citation>
    <scope>NUCLEOTIDE SEQUENCE [LARGE SCALE GENOMIC DNA]</scope>
    <source>
        <strain evidence="1 2">SAP-6</strain>
    </source>
</reference>
<protein>
    <recommendedName>
        <fullName evidence="3">SIS domain-containing protein</fullName>
    </recommendedName>
</protein>
<keyword evidence="2" id="KW-1185">Reference proteome</keyword>